<reference evidence="2 3" key="1">
    <citation type="submission" date="2019-12" db="EMBL/GenBank/DDBJ databases">
        <title>Shinella kummerowiae sp. nov., a symbiotic bacterium isolated from root nodules of the herbal legume Kummerowia stipulacea.</title>
        <authorList>
            <person name="Gao J."/>
        </authorList>
    </citation>
    <scope>NUCLEOTIDE SEQUENCE [LARGE SCALE GENOMIC DNA]</scope>
    <source>
        <strain evidence="2 3">CCBAU 25048</strain>
    </source>
</reference>
<evidence type="ECO:0000313" key="2">
    <source>
        <dbReference type="EMBL" id="MXN43836.1"/>
    </source>
</evidence>
<dbReference type="RefSeq" id="WP_160856832.1">
    <property type="nucleotide sequence ID" value="NZ_WUMK01000001.1"/>
</dbReference>
<evidence type="ECO:0000259" key="1">
    <source>
        <dbReference type="PROSITE" id="PS51186"/>
    </source>
</evidence>
<dbReference type="OrthoDB" id="6293260at2"/>
<dbReference type="SUPFAM" id="SSF55729">
    <property type="entry name" value="Acyl-CoA N-acyltransferases (Nat)"/>
    <property type="match status" value="1"/>
</dbReference>
<sequence length="188" mass="21378">MIIATTKRLLVRNWGEKDRDLFHEINSDPVVMEFFPFLRTRAQSDELFERLRGIIADTGLGFFALADRDTDSAMGFCGLSHVTNLEPHLSDGTVEIGWRLSRRYWGQGYITEAAEKLLEFGFVTQNLDEIVSFAVATNERSIAVMQRIGMIAAPHRDFDMPGIDDARAELRPHSLYAIDRATWQAKGR</sequence>
<protein>
    <submittedName>
        <fullName evidence="2">GNAT family N-acetyltransferase</fullName>
    </submittedName>
</protein>
<gene>
    <name evidence="2" type="ORF">GR138_01465</name>
</gene>
<dbReference type="InterPro" id="IPR000182">
    <property type="entry name" value="GNAT_dom"/>
</dbReference>
<organism evidence="2 3">
    <name type="scientific">Shinella kummerowiae</name>
    <dbReference type="NCBI Taxonomy" id="417745"/>
    <lineage>
        <taxon>Bacteria</taxon>
        <taxon>Pseudomonadati</taxon>
        <taxon>Pseudomonadota</taxon>
        <taxon>Alphaproteobacteria</taxon>
        <taxon>Hyphomicrobiales</taxon>
        <taxon>Rhizobiaceae</taxon>
        <taxon>Shinella</taxon>
    </lineage>
</organism>
<keyword evidence="2" id="KW-0808">Transferase</keyword>
<keyword evidence="3" id="KW-1185">Reference proteome</keyword>
<dbReference type="Gene3D" id="3.40.630.30">
    <property type="match status" value="1"/>
</dbReference>
<feature type="domain" description="N-acetyltransferase" evidence="1">
    <location>
        <begin position="9"/>
        <end position="182"/>
    </location>
</feature>
<dbReference type="InterPro" id="IPR051531">
    <property type="entry name" value="N-acetyltransferase"/>
</dbReference>
<proteinExistence type="predicted"/>
<dbReference type="PANTHER" id="PTHR43792:SF1">
    <property type="entry name" value="N-ACETYLTRANSFERASE DOMAIN-CONTAINING PROTEIN"/>
    <property type="match status" value="1"/>
</dbReference>
<dbReference type="AlphaFoldDB" id="A0A6N8S968"/>
<accession>A0A6N8S968</accession>
<dbReference type="PROSITE" id="PS51186">
    <property type="entry name" value="GNAT"/>
    <property type="match status" value="1"/>
</dbReference>
<dbReference type="InterPro" id="IPR016181">
    <property type="entry name" value="Acyl_CoA_acyltransferase"/>
</dbReference>
<dbReference type="PANTHER" id="PTHR43792">
    <property type="entry name" value="GNAT FAMILY, PUTATIVE (AFU_ORTHOLOGUE AFUA_3G00765)-RELATED-RELATED"/>
    <property type="match status" value="1"/>
</dbReference>
<dbReference type="EMBL" id="WUMK01000001">
    <property type="protein sequence ID" value="MXN43836.1"/>
    <property type="molecule type" value="Genomic_DNA"/>
</dbReference>
<dbReference type="GO" id="GO:0016747">
    <property type="term" value="F:acyltransferase activity, transferring groups other than amino-acyl groups"/>
    <property type="evidence" value="ECO:0007669"/>
    <property type="project" value="InterPro"/>
</dbReference>
<comment type="caution">
    <text evidence="2">The sequence shown here is derived from an EMBL/GenBank/DDBJ whole genome shotgun (WGS) entry which is preliminary data.</text>
</comment>
<name>A0A6N8S968_9HYPH</name>
<evidence type="ECO:0000313" key="3">
    <source>
        <dbReference type="Proteomes" id="UP000435802"/>
    </source>
</evidence>
<dbReference type="Pfam" id="PF13302">
    <property type="entry name" value="Acetyltransf_3"/>
    <property type="match status" value="1"/>
</dbReference>
<dbReference type="Proteomes" id="UP000435802">
    <property type="component" value="Unassembled WGS sequence"/>
</dbReference>